<dbReference type="CDD" id="cd06587">
    <property type="entry name" value="VOC"/>
    <property type="match status" value="1"/>
</dbReference>
<feature type="compositionally biased region" description="Basic residues" evidence="1">
    <location>
        <begin position="1"/>
        <end position="17"/>
    </location>
</feature>
<comment type="caution">
    <text evidence="3">The sequence shown here is derived from an EMBL/GenBank/DDBJ whole genome shotgun (WGS) entry which is preliminary data.</text>
</comment>
<dbReference type="SUPFAM" id="SSF54593">
    <property type="entry name" value="Glyoxalase/Bleomycin resistance protein/Dihydroxybiphenyl dioxygenase"/>
    <property type="match status" value="1"/>
</dbReference>
<dbReference type="PROSITE" id="PS51819">
    <property type="entry name" value="VOC"/>
    <property type="match status" value="1"/>
</dbReference>
<feature type="domain" description="VOC" evidence="2">
    <location>
        <begin position="54"/>
        <end position="174"/>
    </location>
</feature>
<gene>
    <name evidence="3" type="ORF">GCM10010361_34790</name>
</gene>
<dbReference type="EMBL" id="BAAABY010000025">
    <property type="protein sequence ID" value="GAA0467628.1"/>
    <property type="molecule type" value="Genomic_DNA"/>
</dbReference>
<accession>A0ABP3JZ16</accession>
<dbReference type="InterPro" id="IPR041581">
    <property type="entry name" value="Glyoxalase_6"/>
</dbReference>
<reference evidence="4" key="1">
    <citation type="journal article" date="2019" name="Int. J. Syst. Evol. Microbiol.">
        <title>The Global Catalogue of Microorganisms (GCM) 10K type strain sequencing project: providing services to taxonomists for standard genome sequencing and annotation.</title>
        <authorList>
            <consortium name="The Broad Institute Genomics Platform"/>
            <consortium name="The Broad Institute Genome Sequencing Center for Infectious Disease"/>
            <person name="Wu L."/>
            <person name="Ma J."/>
        </authorList>
    </citation>
    <scope>NUCLEOTIDE SEQUENCE [LARGE SCALE GENOMIC DNA]</scope>
    <source>
        <strain evidence="4">JCM 4805</strain>
    </source>
</reference>
<protein>
    <recommendedName>
        <fullName evidence="2">VOC domain-containing protein</fullName>
    </recommendedName>
</protein>
<dbReference type="InterPro" id="IPR037523">
    <property type="entry name" value="VOC_core"/>
</dbReference>
<organism evidence="3 4">
    <name type="scientific">Streptomyces olivaceiscleroticus</name>
    <dbReference type="NCBI Taxonomy" id="68245"/>
    <lineage>
        <taxon>Bacteria</taxon>
        <taxon>Bacillati</taxon>
        <taxon>Actinomycetota</taxon>
        <taxon>Actinomycetes</taxon>
        <taxon>Kitasatosporales</taxon>
        <taxon>Streptomycetaceae</taxon>
        <taxon>Streptomyces</taxon>
    </lineage>
</organism>
<evidence type="ECO:0000259" key="2">
    <source>
        <dbReference type="PROSITE" id="PS51819"/>
    </source>
</evidence>
<dbReference type="Gene3D" id="3.10.180.10">
    <property type="entry name" value="2,3-Dihydroxybiphenyl 1,2-Dioxygenase, domain 1"/>
    <property type="match status" value="1"/>
</dbReference>
<dbReference type="Pfam" id="PF18029">
    <property type="entry name" value="Glyoxalase_6"/>
    <property type="match status" value="1"/>
</dbReference>
<keyword evidence="4" id="KW-1185">Reference proteome</keyword>
<dbReference type="Proteomes" id="UP001500909">
    <property type="component" value="Unassembled WGS sequence"/>
</dbReference>
<feature type="region of interest" description="Disordered" evidence="1">
    <location>
        <begin position="1"/>
        <end position="33"/>
    </location>
</feature>
<proteinExistence type="predicted"/>
<evidence type="ECO:0000313" key="3">
    <source>
        <dbReference type="EMBL" id="GAA0467628.1"/>
    </source>
</evidence>
<name>A0ABP3JZ16_9ACTN</name>
<dbReference type="PANTHER" id="PTHR35908">
    <property type="entry name" value="HYPOTHETICAL FUSION PROTEIN"/>
    <property type="match status" value="1"/>
</dbReference>
<dbReference type="PANTHER" id="PTHR35908:SF1">
    <property type="entry name" value="CONSERVED PROTEIN"/>
    <property type="match status" value="1"/>
</dbReference>
<dbReference type="InterPro" id="IPR029068">
    <property type="entry name" value="Glyas_Bleomycin-R_OHBP_Dase"/>
</dbReference>
<evidence type="ECO:0000313" key="4">
    <source>
        <dbReference type="Proteomes" id="UP001500909"/>
    </source>
</evidence>
<sequence length="174" mass="19621">MKRRRTDTRTGTTRRRPGGPLRRAAPPDGPERETQVMAENADTGLFDEAFVYVEAAVVVLDCAEPEPVAEFYAKLMGAELPSEMGVELIEITGRHGTRIAFRRDHGAAPPSWPRPDDSQQAHLHLLVPRDRMDDVERQVIDYGGRPMETPRKEGMEELRFFSDPAGHPFVLRSM</sequence>
<evidence type="ECO:0000256" key="1">
    <source>
        <dbReference type="SAM" id="MobiDB-lite"/>
    </source>
</evidence>